<proteinExistence type="predicted"/>
<reference evidence="1 2" key="1">
    <citation type="journal article" date="2024" name="Ann. Entomol. Soc. Am.">
        <title>Genomic analyses of the southern and eastern yellowjacket wasps (Hymenoptera: Vespidae) reveal evolutionary signatures of social life.</title>
        <authorList>
            <person name="Catto M.A."/>
            <person name="Caine P.B."/>
            <person name="Orr S.E."/>
            <person name="Hunt B.G."/>
            <person name="Goodisman M.A.D."/>
        </authorList>
    </citation>
    <scope>NUCLEOTIDE SEQUENCE [LARGE SCALE GENOMIC DNA]</scope>
    <source>
        <strain evidence="1">232</strain>
        <tissue evidence="1">Head and thorax</tissue>
    </source>
</reference>
<evidence type="ECO:0000313" key="1">
    <source>
        <dbReference type="EMBL" id="KAL2727847.1"/>
    </source>
</evidence>
<gene>
    <name evidence="1" type="ORF">V1477_017123</name>
</gene>
<dbReference type="AlphaFoldDB" id="A0ABD2B551"/>
<name>A0ABD2B551_VESMC</name>
<protein>
    <submittedName>
        <fullName evidence="1">Uncharacterized protein</fullName>
    </submittedName>
</protein>
<dbReference type="EMBL" id="JAYRBN010000100">
    <property type="protein sequence ID" value="KAL2727847.1"/>
    <property type="molecule type" value="Genomic_DNA"/>
</dbReference>
<organism evidence="1 2">
    <name type="scientific">Vespula maculifrons</name>
    <name type="common">Eastern yellow jacket</name>
    <name type="synonym">Wasp</name>
    <dbReference type="NCBI Taxonomy" id="7453"/>
    <lineage>
        <taxon>Eukaryota</taxon>
        <taxon>Metazoa</taxon>
        <taxon>Ecdysozoa</taxon>
        <taxon>Arthropoda</taxon>
        <taxon>Hexapoda</taxon>
        <taxon>Insecta</taxon>
        <taxon>Pterygota</taxon>
        <taxon>Neoptera</taxon>
        <taxon>Endopterygota</taxon>
        <taxon>Hymenoptera</taxon>
        <taxon>Apocrita</taxon>
        <taxon>Aculeata</taxon>
        <taxon>Vespoidea</taxon>
        <taxon>Vespidae</taxon>
        <taxon>Vespinae</taxon>
        <taxon>Vespula</taxon>
    </lineage>
</organism>
<comment type="caution">
    <text evidence="1">The sequence shown here is derived from an EMBL/GenBank/DDBJ whole genome shotgun (WGS) entry which is preliminary data.</text>
</comment>
<dbReference type="Proteomes" id="UP001607303">
    <property type="component" value="Unassembled WGS sequence"/>
</dbReference>
<evidence type="ECO:0000313" key="2">
    <source>
        <dbReference type="Proteomes" id="UP001607303"/>
    </source>
</evidence>
<keyword evidence="2" id="KW-1185">Reference proteome</keyword>
<sequence>MRELFWIHFDDVLTIYLTVLHVKSTLNRTKGFRKEEFSKGAKKLPNEYRKTFVYWSTIDNTNVKMYKIEFFKQIYKSSIIYPKKIQKRINERIAHIELTFYSSLKNRTYHRDSREQVDTRDQVKKQKKIKNSTKLNQKKKEVEKGVICRHREKSSPLFIYLVKSKRVEVDLVRFLTTVVQFRHRLNVREMDEKLSEKRDLENLSRVNNIKAFIFVTGKQTLPLIRF</sequence>
<accession>A0ABD2B551</accession>